<dbReference type="RefSeq" id="WP_173081185.1">
    <property type="nucleotide sequence ID" value="NZ_BAABJB010000018.1"/>
</dbReference>
<reference evidence="2 3" key="2">
    <citation type="submission" date="2020-03" db="EMBL/GenBank/DDBJ databases">
        <authorList>
            <person name="Ichikawa N."/>
            <person name="Kimura A."/>
            <person name="Kitahashi Y."/>
            <person name="Uohara A."/>
        </authorList>
    </citation>
    <scope>NUCLEOTIDE SEQUENCE [LARGE SCALE GENOMIC DNA]</scope>
    <source>
        <strain evidence="2 3">NBRC 108638</strain>
    </source>
</reference>
<dbReference type="Pfam" id="PF19372">
    <property type="entry name" value="DUF5947"/>
    <property type="match status" value="1"/>
</dbReference>
<feature type="region of interest" description="Disordered" evidence="1">
    <location>
        <begin position="1"/>
        <end position="24"/>
    </location>
</feature>
<gene>
    <name evidence="2" type="ORF">Prum_078580</name>
</gene>
<dbReference type="InterPro" id="IPR045991">
    <property type="entry name" value="DUF5947"/>
</dbReference>
<dbReference type="Proteomes" id="UP000482960">
    <property type="component" value="Unassembled WGS sequence"/>
</dbReference>
<proteinExistence type="predicted"/>
<comment type="caution">
    <text evidence="2">The sequence shown here is derived from an EMBL/GenBank/DDBJ whole genome shotgun (WGS) entry which is preliminary data.</text>
</comment>
<evidence type="ECO:0000256" key="1">
    <source>
        <dbReference type="SAM" id="MobiDB-lite"/>
    </source>
</evidence>
<reference evidence="2 3" key="1">
    <citation type="submission" date="2020-03" db="EMBL/GenBank/DDBJ databases">
        <title>Whole genome shotgun sequence of Phytohabitans rumicis NBRC 108638.</title>
        <authorList>
            <person name="Komaki H."/>
            <person name="Tamura T."/>
        </authorList>
    </citation>
    <scope>NUCLEOTIDE SEQUENCE [LARGE SCALE GENOMIC DNA]</scope>
    <source>
        <strain evidence="2 3">NBRC 108638</strain>
    </source>
</reference>
<sequence>MTAGLRRFARPQAAPADLPRIGRRRRDETAESCEMCGASLPPDHGHVAEPQRRSLSCVCPGCYLLFTADGAGHGRRRAVPRRIHHDPATPLTLAEYDELGVPVAMAFFFRNSVLDRIVGCYPSPGGATECELDLAAWDRLAADHPLLAALEPDVEAVFVDRRPDAIEAHLIPIDACYGLIGQLRMRWTGFDGGDEVRRILADFRDDLRALSTPLPGRA</sequence>
<evidence type="ECO:0000313" key="2">
    <source>
        <dbReference type="EMBL" id="GFJ94216.1"/>
    </source>
</evidence>
<protein>
    <submittedName>
        <fullName evidence="2">Uncharacterized protein</fullName>
    </submittedName>
</protein>
<dbReference type="EMBL" id="BLPG01000001">
    <property type="protein sequence ID" value="GFJ94216.1"/>
    <property type="molecule type" value="Genomic_DNA"/>
</dbReference>
<organism evidence="2 3">
    <name type="scientific">Phytohabitans rumicis</name>
    <dbReference type="NCBI Taxonomy" id="1076125"/>
    <lineage>
        <taxon>Bacteria</taxon>
        <taxon>Bacillati</taxon>
        <taxon>Actinomycetota</taxon>
        <taxon>Actinomycetes</taxon>
        <taxon>Micromonosporales</taxon>
        <taxon>Micromonosporaceae</taxon>
    </lineage>
</organism>
<evidence type="ECO:0000313" key="3">
    <source>
        <dbReference type="Proteomes" id="UP000482960"/>
    </source>
</evidence>
<name>A0A6V8LJ66_9ACTN</name>
<accession>A0A6V8LJ66</accession>
<dbReference type="AlphaFoldDB" id="A0A6V8LJ66"/>
<keyword evidence="3" id="KW-1185">Reference proteome</keyword>